<dbReference type="EMBL" id="CP117812">
    <property type="protein sequence ID" value="WDE98374.1"/>
    <property type="molecule type" value="Genomic_DNA"/>
</dbReference>
<reference evidence="8 9" key="1">
    <citation type="submission" date="2023-02" db="EMBL/GenBank/DDBJ databases">
        <title>Genome sequence of Lentisphaera profundi SAORIC-696.</title>
        <authorList>
            <person name="Kim e."/>
            <person name="Cho J.-C."/>
            <person name="Choi A."/>
            <person name="Kang I."/>
        </authorList>
    </citation>
    <scope>NUCLEOTIDE SEQUENCE [LARGE SCALE GENOMIC DNA]</scope>
    <source>
        <strain evidence="8 9">SAORIC-696</strain>
    </source>
</reference>
<gene>
    <name evidence="8" type="primary">mqnE</name>
    <name evidence="8" type="ORF">PQO03_21410</name>
</gene>
<accession>A0ABY7VX65</accession>
<evidence type="ECO:0000256" key="6">
    <source>
        <dbReference type="ARBA" id="ARBA00023014"/>
    </source>
</evidence>
<dbReference type="SFLD" id="SFLDS00029">
    <property type="entry name" value="Radical_SAM"/>
    <property type="match status" value="1"/>
</dbReference>
<evidence type="ECO:0000259" key="7">
    <source>
        <dbReference type="PROSITE" id="PS51918"/>
    </source>
</evidence>
<dbReference type="NCBIfam" id="TIGR03700">
    <property type="entry name" value="mena_SCO4494"/>
    <property type="match status" value="1"/>
</dbReference>
<dbReference type="PIRSF" id="PIRSF004762">
    <property type="entry name" value="CHP00423"/>
    <property type="match status" value="1"/>
</dbReference>
<comment type="cofactor">
    <cofactor evidence="1">
        <name>[4Fe-4S] cluster</name>
        <dbReference type="ChEBI" id="CHEBI:49883"/>
    </cofactor>
</comment>
<dbReference type="InterPro" id="IPR058240">
    <property type="entry name" value="rSAM_sf"/>
</dbReference>
<dbReference type="NCBIfam" id="TIGR00423">
    <property type="entry name" value="CofH family radical SAM protein"/>
    <property type="match status" value="1"/>
</dbReference>
<dbReference type="SFLD" id="SFLDF00343">
    <property type="entry name" value="aminofutalosine_synthase_(mqnE"/>
    <property type="match status" value="1"/>
</dbReference>
<keyword evidence="6" id="KW-0411">Iron-sulfur</keyword>
<evidence type="ECO:0000256" key="4">
    <source>
        <dbReference type="ARBA" id="ARBA00022723"/>
    </source>
</evidence>
<evidence type="ECO:0000256" key="3">
    <source>
        <dbReference type="ARBA" id="ARBA00022691"/>
    </source>
</evidence>
<feature type="domain" description="Radical SAM core" evidence="7">
    <location>
        <begin position="50"/>
        <end position="286"/>
    </location>
</feature>
<keyword evidence="2" id="KW-0004">4Fe-4S</keyword>
<dbReference type="SUPFAM" id="SSF102114">
    <property type="entry name" value="Radical SAM enzymes"/>
    <property type="match status" value="1"/>
</dbReference>
<evidence type="ECO:0000256" key="5">
    <source>
        <dbReference type="ARBA" id="ARBA00023004"/>
    </source>
</evidence>
<keyword evidence="4" id="KW-0479">Metal-binding</keyword>
<evidence type="ECO:0000313" key="9">
    <source>
        <dbReference type="Proteomes" id="UP001214250"/>
    </source>
</evidence>
<evidence type="ECO:0000256" key="1">
    <source>
        <dbReference type="ARBA" id="ARBA00001966"/>
    </source>
</evidence>
<dbReference type="PROSITE" id="PS51918">
    <property type="entry name" value="RADICAL_SAM"/>
    <property type="match status" value="1"/>
</dbReference>
<dbReference type="Gene3D" id="3.20.20.70">
    <property type="entry name" value="Aldolase class I"/>
    <property type="match status" value="1"/>
</dbReference>
<dbReference type="InterPro" id="IPR013785">
    <property type="entry name" value="Aldolase_TIM"/>
</dbReference>
<name>A0ABY7VX65_9BACT</name>
<dbReference type="CDD" id="cd01335">
    <property type="entry name" value="Radical_SAM"/>
    <property type="match status" value="1"/>
</dbReference>
<keyword evidence="5" id="KW-0408">Iron</keyword>
<dbReference type="PANTHER" id="PTHR43076:SF7">
    <property type="entry name" value="AMINODEOXYFUTALOSINE SYNTHASE"/>
    <property type="match status" value="1"/>
</dbReference>
<dbReference type="InterPro" id="IPR007197">
    <property type="entry name" value="rSAM"/>
</dbReference>
<keyword evidence="9" id="KW-1185">Reference proteome</keyword>
<evidence type="ECO:0000256" key="2">
    <source>
        <dbReference type="ARBA" id="ARBA00022485"/>
    </source>
</evidence>
<dbReference type="InterPro" id="IPR034405">
    <property type="entry name" value="F420"/>
</dbReference>
<dbReference type="PANTHER" id="PTHR43076">
    <property type="entry name" value="FO SYNTHASE (COFH)"/>
    <property type="match status" value="1"/>
</dbReference>
<evidence type="ECO:0000313" key="8">
    <source>
        <dbReference type="EMBL" id="WDE98374.1"/>
    </source>
</evidence>
<dbReference type="Pfam" id="PF04055">
    <property type="entry name" value="Radical_SAM"/>
    <property type="match status" value="1"/>
</dbReference>
<dbReference type="SFLD" id="SFLDG01064">
    <property type="entry name" value="F420__menaquinone_cofactor_bio"/>
    <property type="match status" value="1"/>
</dbReference>
<sequence length="359" mass="41082">MNNIQEIYEKVKRRERISEEDALRLYEEGELEVLQQLAHQIRIDKHDDKAFYNRNIHFEPTNKCVYACKFCSFARKPKSTAEEGVWDFGTEELKVQLDKYPVGALSEVHITGGVHPDRGVDFGEELVSFIKKERPEIHVKAFTAVEITWMAKLSKLSVAETLKKLKKAGLDSLPGGGAEIFDSAIRRKIAGGKAPADRWLEVHREAHRVGLSSNATMLYGHIEDYSHRVDHMSRLRQLQDETGGFNSFIPLRYRNENNSMSNLKEVSLEEDMRNFAVARIFLDNIPHLKAYWVMLGVEEAFKALDYGVDDMDGTVDDSTKIYSMAGSIENPSLSREYLTSRIADRGFRAIERNSVYEEI</sequence>
<dbReference type="InterPro" id="IPR022432">
    <property type="entry name" value="MqnE"/>
</dbReference>
<dbReference type="SFLD" id="SFLDG01389">
    <property type="entry name" value="menaquinone_synthsis_involved"/>
    <property type="match status" value="1"/>
</dbReference>
<dbReference type="InterPro" id="IPR020050">
    <property type="entry name" value="FO_synthase_su2"/>
</dbReference>
<dbReference type="Pfam" id="PF19288">
    <property type="entry name" value="CofH_C"/>
    <property type="match status" value="1"/>
</dbReference>
<dbReference type="Proteomes" id="UP001214250">
    <property type="component" value="Chromosome 2"/>
</dbReference>
<protein>
    <submittedName>
        <fullName evidence="8">Aminofutalosine synthase MqnE</fullName>
    </submittedName>
</protein>
<organism evidence="8 9">
    <name type="scientific">Lentisphaera profundi</name>
    <dbReference type="NCBI Taxonomy" id="1658616"/>
    <lineage>
        <taxon>Bacteria</taxon>
        <taxon>Pseudomonadati</taxon>
        <taxon>Lentisphaerota</taxon>
        <taxon>Lentisphaeria</taxon>
        <taxon>Lentisphaerales</taxon>
        <taxon>Lentisphaeraceae</taxon>
        <taxon>Lentisphaera</taxon>
    </lineage>
</organism>
<proteinExistence type="predicted"/>
<keyword evidence="3" id="KW-0949">S-adenosyl-L-methionine</keyword>
<dbReference type="InterPro" id="IPR045567">
    <property type="entry name" value="CofH/MnqC-like_C"/>
</dbReference>
<dbReference type="RefSeq" id="WP_274153248.1">
    <property type="nucleotide sequence ID" value="NZ_CP117812.1"/>
</dbReference>